<dbReference type="InterPro" id="IPR002156">
    <property type="entry name" value="RNaseH_domain"/>
</dbReference>
<dbReference type="GO" id="GO:0003676">
    <property type="term" value="F:nucleic acid binding"/>
    <property type="evidence" value="ECO:0007669"/>
    <property type="project" value="InterPro"/>
</dbReference>
<dbReference type="InterPro" id="IPR044730">
    <property type="entry name" value="RNase_H-like_dom_plant"/>
</dbReference>
<sequence>MLAELWAVLFGLKMCWDLGERRVSLESDAEEVVALLTTDSQPSHPDEDVIQEIKGMIGRSWEVEVEVQVRWILRDANKAADYVAKQAFDVWPGIHYFHSTFGDLGAILAQDKGNVGLSSGVG</sequence>
<feature type="domain" description="RNase H type-1" evidence="1">
    <location>
        <begin position="2"/>
        <end position="87"/>
    </location>
</feature>
<evidence type="ECO:0000313" key="3">
    <source>
        <dbReference type="Proteomes" id="UP001293593"/>
    </source>
</evidence>
<dbReference type="InterPro" id="IPR012337">
    <property type="entry name" value="RNaseH-like_sf"/>
</dbReference>
<name>A0AAE1TJL6_9FABA</name>
<evidence type="ECO:0000313" key="2">
    <source>
        <dbReference type="EMBL" id="KAK4285770.1"/>
    </source>
</evidence>
<reference evidence="2" key="1">
    <citation type="submission" date="2023-10" db="EMBL/GenBank/DDBJ databases">
        <title>Chromosome-level genome of the transformable northern wattle, Acacia crassicarpa.</title>
        <authorList>
            <person name="Massaro I."/>
            <person name="Sinha N.R."/>
            <person name="Poethig S."/>
            <person name="Leichty A.R."/>
        </authorList>
    </citation>
    <scope>NUCLEOTIDE SEQUENCE</scope>
    <source>
        <strain evidence="2">Acra3RX</strain>
        <tissue evidence="2">Leaf</tissue>
    </source>
</reference>
<accession>A0AAE1TJL6</accession>
<dbReference type="Proteomes" id="UP001293593">
    <property type="component" value="Unassembled WGS sequence"/>
</dbReference>
<dbReference type="EMBL" id="JAWXYG010000001">
    <property type="protein sequence ID" value="KAK4285770.1"/>
    <property type="molecule type" value="Genomic_DNA"/>
</dbReference>
<proteinExistence type="predicted"/>
<dbReference type="GO" id="GO:0004523">
    <property type="term" value="F:RNA-DNA hybrid ribonuclease activity"/>
    <property type="evidence" value="ECO:0007669"/>
    <property type="project" value="InterPro"/>
</dbReference>
<protein>
    <recommendedName>
        <fullName evidence="1">RNase H type-1 domain-containing protein</fullName>
    </recommendedName>
</protein>
<dbReference type="Gene3D" id="3.30.420.10">
    <property type="entry name" value="Ribonuclease H-like superfamily/Ribonuclease H"/>
    <property type="match status" value="1"/>
</dbReference>
<evidence type="ECO:0000259" key="1">
    <source>
        <dbReference type="Pfam" id="PF13456"/>
    </source>
</evidence>
<gene>
    <name evidence="2" type="ORF">QN277_002420</name>
</gene>
<dbReference type="Pfam" id="PF13456">
    <property type="entry name" value="RVT_3"/>
    <property type="match status" value="1"/>
</dbReference>
<dbReference type="CDD" id="cd06222">
    <property type="entry name" value="RNase_H_like"/>
    <property type="match status" value="1"/>
</dbReference>
<dbReference type="PANTHER" id="PTHR47723:SF19">
    <property type="entry name" value="POLYNUCLEOTIDYL TRANSFERASE, RIBONUCLEASE H-LIKE SUPERFAMILY PROTEIN"/>
    <property type="match status" value="1"/>
</dbReference>
<keyword evidence="3" id="KW-1185">Reference proteome</keyword>
<dbReference type="InterPro" id="IPR036397">
    <property type="entry name" value="RNaseH_sf"/>
</dbReference>
<dbReference type="SUPFAM" id="SSF53098">
    <property type="entry name" value="Ribonuclease H-like"/>
    <property type="match status" value="1"/>
</dbReference>
<dbReference type="InterPro" id="IPR053151">
    <property type="entry name" value="RNase_H-like"/>
</dbReference>
<organism evidence="2 3">
    <name type="scientific">Acacia crassicarpa</name>
    <name type="common">northern wattle</name>
    <dbReference type="NCBI Taxonomy" id="499986"/>
    <lineage>
        <taxon>Eukaryota</taxon>
        <taxon>Viridiplantae</taxon>
        <taxon>Streptophyta</taxon>
        <taxon>Embryophyta</taxon>
        <taxon>Tracheophyta</taxon>
        <taxon>Spermatophyta</taxon>
        <taxon>Magnoliopsida</taxon>
        <taxon>eudicotyledons</taxon>
        <taxon>Gunneridae</taxon>
        <taxon>Pentapetalae</taxon>
        <taxon>rosids</taxon>
        <taxon>fabids</taxon>
        <taxon>Fabales</taxon>
        <taxon>Fabaceae</taxon>
        <taxon>Caesalpinioideae</taxon>
        <taxon>mimosoid clade</taxon>
        <taxon>Acacieae</taxon>
        <taxon>Acacia</taxon>
    </lineage>
</organism>
<dbReference type="PANTHER" id="PTHR47723">
    <property type="entry name" value="OS05G0353850 PROTEIN"/>
    <property type="match status" value="1"/>
</dbReference>
<comment type="caution">
    <text evidence="2">The sequence shown here is derived from an EMBL/GenBank/DDBJ whole genome shotgun (WGS) entry which is preliminary data.</text>
</comment>
<dbReference type="AlphaFoldDB" id="A0AAE1TJL6"/>